<sequence length="341" mass="36966">TGTVVGTADDLASFIPTSVANSSVFTFTTTGTSGTAAGSISLISNANNVFQSAMVTEDQTFGAINSIAITSHGSGYEAIPTAAASNDFYASRYEVDTTNGGYLGRNATISIGALGGAVTGVNITDSGFGYKTDPAIIVPVNSTPATITPTMAVAKTKTGVHVGESGFPSSAKKLQDNDYYQDFSYVLQTTDSIAVWKQDVLKLLHPAGFRLFGEVAIATLLNSQMFDRGNNNINSLNAEGIARYREMGMRFFTVVLDDLKTQVETVLNQEIEFKVPATRIKAEMGQPTFRLEDTLEVDNELIIKDICWKKMGYQLHRQILYITEKFQILDICELRPNPFRP</sequence>
<organism evidence="1 2">
    <name type="scientific">Marine Group I thaumarchaeote</name>
    <dbReference type="NCBI Taxonomy" id="2511932"/>
    <lineage>
        <taxon>Archaea</taxon>
        <taxon>Nitrososphaerota</taxon>
        <taxon>Marine Group I</taxon>
    </lineage>
</organism>
<evidence type="ECO:0000313" key="2">
    <source>
        <dbReference type="Proteomes" id="UP000587702"/>
    </source>
</evidence>
<name>A0A7K4MAS5_9ARCH</name>
<feature type="non-terminal residue" evidence="1">
    <location>
        <position position="1"/>
    </location>
</feature>
<evidence type="ECO:0000313" key="1">
    <source>
        <dbReference type="EMBL" id="NWJ20890.1"/>
    </source>
</evidence>
<dbReference type="AlphaFoldDB" id="A0A7K4MAS5"/>
<proteinExistence type="predicted"/>
<reference evidence="1 2" key="1">
    <citation type="journal article" date="2019" name="Environ. Microbiol.">
        <title>Genomics insights into ecotype formation of ammonia-oxidizing archaea in the deep ocean.</title>
        <authorList>
            <person name="Wang Y."/>
            <person name="Huang J.M."/>
            <person name="Cui G.J."/>
            <person name="Nunoura T."/>
            <person name="Takaki Y."/>
            <person name="Li W.L."/>
            <person name="Li J."/>
            <person name="Gao Z.M."/>
            <person name="Takai K."/>
            <person name="Zhang A.Q."/>
            <person name="Stepanauskas R."/>
        </authorList>
    </citation>
    <scope>NUCLEOTIDE SEQUENCE [LARGE SCALE GENOMIC DNA]</scope>
    <source>
        <strain evidence="1 2">L14</strain>
    </source>
</reference>
<dbReference type="EMBL" id="JACATI010000017">
    <property type="protein sequence ID" value="NWJ20890.1"/>
    <property type="molecule type" value="Genomic_DNA"/>
</dbReference>
<gene>
    <name evidence="1" type="ORF">HX860_07520</name>
</gene>
<comment type="caution">
    <text evidence="1">The sequence shown here is derived from an EMBL/GenBank/DDBJ whole genome shotgun (WGS) entry which is preliminary data.</text>
</comment>
<dbReference type="Proteomes" id="UP000587702">
    <property type="component" value="Unassembled WGS sequence"/>
</dbReference>
<accession>A0A7K4MAS5</accession>
<protein>
    <submittedName>
        <fullName evidence="1">Uncharacterized protein</fullName>
    </submittedName>
</protein>